<dbReference type="PRINTS" id="PR00344">
    <property type="entry name" value="BCTRLSENSOR"/>
</dbReference>
<dbReference type="EMBL" id="VBOY01000007">
    <property type="protein sequence ID" value="TMQ68511.1"/>
    <property type="molecule type" value="Genomic_DNA"/>
</dbReference>
<dbReference type="InterPro" id="IPR003594">
    <property type="entry name" value="HATPase_dom"/>
</dbReference>
<evidence type="ECO:0000313" key="15">
    <source>
        <dbReference type="Proteomes" id="UP000316609"/>
    </source>
</evidence>
<feature type="domain" description="Histidine kinase" evidence="11">
    <location>
        <begin position="342"/>
        <end position="555"/>
    </location>
</feature>
<dbReference type="GO" id="GO:0000155">
    <property type="term" value="F:phosphorelay sensor kinase activity"/>
    <property type="evidence" value="ECO:0007669"/>
    <property type="project" value="InterPro"/>
</dbReference>
<keyword evidence="7" id="KW-0067">ATP-binding</keyword>
<dbReference type="Gene3D" id="3.30.450.40">
    <property type="match status" value="1"/>
</dbReference>
<dbReference type="Gene3D" id="3.30.565.10">
    <property type="entry name" value="Histidine kinase-like ATPase, C-terminal domain"/>
    <property type="match status" value="1"/>
</dbReference>
<dbReference type="SUPFAM" id="SSF47384">
    <property type="entry name" value="Homodimeric domain of signal transducing histidine kinase"/>
    <property type="match status" value="1"/>
</dbReference>
<gene>
    <name evidence="14" type="ORF">E6K78_00750</name>
</gene>
<dbReference type="InterPro" id="IPR003661">
    <property type="entry name" value="HisK_dim/P_dom"/>
</dbReference>
<dbReference type="InterPro" id="IPR004358">
    <property type="entry name" value="Sig_transdc_His_kin-like_C"/>
</dbReference>
<protein>
    <recommendedName>
        <fullName evidence="2">histidine kinase</fullName>
        <ecNumber evidence="2">2.7.13.3</ecNumber>
    </recommendedName>
</protein>
<dbReference type="InterPro" id="IPR035965">
    <property type="entry name" value="PAS-like_dom_sf"/>
</dbReference>
<dbReference type="PANTHER" id="PTHR43065:SF46">
    <property type="entry name" value="C4-DICARBOXYLATE TRANSPORT SENSOR PROTEIN DCTB"/>
    <property type="match status" value="1"/>
</dbReference>
<evidence type="ECO:0000256" key="8">
    <source>
        <dbReference type="ARBA" id="ARBA00023012"/>
    </source>
</evidence>
<dbReference type="SMART" id="SM00448">
    <property type="entry name" value="REC"/>
    <property type="match status" value="1"/>
</dbReference>
<organism evidence="14 15">
    <name type="scientific">Eiseniibacteriota bacterium</name>
    <dbReference type="NCBI Taxonomy" id="2212470"/>
    <lineage>
        <taxon>Bacteria</taxon>
        <taxon>Candidatus Eiseniibacteriota</taxon>
    </lineage>
</organism>
<dbReference type="Pfam" id="PF02518">
    <property type="entry name" value="HATPase_c"/>
    <property type="match status" value="1"/>
</dbReference>
<reference evidence="14 15" key="1">
    <citation type="journal article" date="2019" name="Nat. Microbiol.">
        <title>Mediterranean grassland soil C-N compound turnover is dependent on rainfall and depth, and is mediated by genomically divergent microorganisms.</title>
        <authorList>
            <person name="Diamond S."/>
            <person name="Andeer P.F."/>
            <person name="Li Z."/>
            <person name="Crits-Christoph A."/>
            <person name="Burstein D."/>
            <person name="Anantharaman K."/>
            <person name="Lane K.R."/>
            <person name="Thomas B.C."/>
            <person name="Pan C."/>
            <person name="Northen T.R."/>
            <person name="Banfield J.F."/>
        </authorList>
    </citation>
    <scope>NUCLEOTIDE SEQUENCE [LARGE SCALE GENOMIC DNA]</scope>
    <source>
        <strain evidence="14">WS_8</strain>
    </source>
</reference>
<dbReference type="InterPro" id="IPR011006">
    <property type="entry name" value="CheY-like_superfamily"/>
</dbReference>
<dbReference type="InterPro" id="IPR013767">
    <property type="entry name" value="PAS_fold"/>
</dbReference>
<dbReference type="Pfam" id="PF00989">
    <property type="entry name" value="PAS"/>
    <property type="match status" value="1"/>
</dbReference>
<sequence>MPSHSHPPFPSSGVERPLVEHLGPVLEAMPIPMLFVDASRRVRLWNRTLALLLDRPAESIAGRTLEDLVDPRDRAGVIETLEPGRSGRTGQVSRLTLPACSGQEMMVTWLELVDNDQIAGWLVRLWSNPPTARLERPLQDMLYHEKALRDKLTALLTVSQTVVQSLDLGTILATITQQVRAVIQVDECTVFMLDERDQMLKPVACDVKSFREEVMGMTLKVGEGITGTVALTGKGEIVNVAESDPRAVQVPGTPEEQAALLCVPLPARERVLGVLTLARIGTRFFVQEDLELATLFAAQCSTAITNARMYEQVKQAYDELREAQAQLVQSAKLTALGEMAGGVAHDFNNILSAILGRTQLLQRGSTDPEMLRQLRIIEQAALDGAMTVRRVQEFTRVRHDERFETLDVNPVLLGVVELTRSAWQTRAKERGIPIEARLDLRSRGTIAGNPSELREVFTNMVLNAVDAMPAGGRLSISSEDVDSELLVRIRDTGTGMDARTKARVFDPFFTTKPVQGTGLGLSVAYGIVTRHHGHITVESEVGAGTEFTVHLPRGQVEGTAQSSPRSQVTPAALRILVVDDEQAVLDVLVDMLAARGHQVEPALGGEAAIAALAKVRPQVVFSDLGMPGLNGWDIAQRVKADLPGTTVVLVTGWGVQLDEASAQRRGVDHILPKPFSIEDIERVLGQLTAAPDRRAVA</sequence>
<dbReference type="InterPro" id="IPR005467">
    <property type="entry name" value="His_kinase_dom"/>
</dbReference>
<dbReference type="InterPro" id="IPR036097">
    <property type="entry name" value="HisK_dim/P_sf"/>
</dbReference>
<comment type="catalytic activity">
    <reaction evidence="1">
        <text>ATP + protein L-histidine = ADP + protein N-phospho-L-histidine.</text>
        <dbReference type="EC" id="2.7.13.3"/>
    </reaction>
</comment>
<keyword evidence="3 9" id="KW-0597">Phosphoprotein</keyword>
<comment type="caution">
    <text evidence="14">The sequence shown here is derived from an EMBL/GenBank/DDBJ whole genome shotgun (WGS) entry which is preliminary data.</text>
</comment>
<dbReference type="PANTHER" id="PTHR43065">
    <property type="entry name" value="SENSOR HISTIDINE KINASE"/>
    <property type="match status" value="1"/>
</dbReference>
<evidence type="ECO:0000256" key="7">
    <source>
        <dbReference type="ARBA" id="ARBA00022840"/>
    </source>
</evidence>
<dbReference type="InterPro" id="IPR036890">
    <property type="entry name" value="HATPase_C_sf"/>
</dbReference>
<dbReference type="CDD" id="cd00082">
    <property type="entry name" value="HisKA"/>
    <property type="match status" value="1"/>
</dbReference>
<dbReference type="PROSITE" id="PS50110">
    <property type="entry name" value="RESPONSE_REGULATORY"/>
    <property type="match status" value="1"/>
</dbReference>
<dbReference type="Pfam" id="PF00072">
    <property type="entry name" value="Response_reg"/>
    <property type="match status" value="1"/>
</dbReference>
<dbReference type="Gene3D" id="1.10.287.130">
    <property type="match status" value="1"/>
</dbReference>
<evidence type="ECO:0000256" key="1">
    <source>
        <dbReference type="ARBA" id="ARBA00000085"/>
    </source>
</evidence>
<evidence type="ECO:0000259" key="11">
    <source>
        <dbReference type="PROSITE" id="PS50109"/>
    </source>
</evidence>
<dbReference type="InterPro" id="IPR000014">
    <property type="entry name" value="PAS"/>
</dbReference>
<dbReference type="EC" id="2.7.13.3" evidence="2"/>
<evidence type="ECO:0000256" key="4">
    <source>
        <dbReference type="ARBA" id="ARBA00022679"/>
    </source>
</evidence>
<dbReference type="Proteomes" id="UP000316609">
    <property type="component" value="Unassembled WGS sequence"/>
</dbReference>
<dbReference type="Gene3D" id="3.30.450.20">
    <property type="entry name" value="PAS domain"/>
    <property type="match status" value="1"/>
</dbReference>
<dbReference type="SMART" id="SM00091">
    <property type="entry name" value="PAS"/>
    <property type="match status" value="1"/>
</dbReference>
<dbReference type="GO" id="GO:0006355">
    <property type="term" value="P:regulation of DNA-templated transcription"/>
    <property type="evidence" value="ECO:0007669"/>
    <property type="project" value="InterPro"/>
</dbReference>
<dbReference type="SUPFAM" id="SSF52172">
    <property type="entry name" value="CheY-like"/>
    <property type="match status" value="1"/>
</dbReference>
<feature type="domain" description="PAS" evidence="13">
    <location>
        <begin position="18"/>
        <end position="88"/>
    </location>
</feature>
<dbReference type="Gene3D" id="3.40.50.2300">
    <property type="match status" value="1"/>
</dbReference>
<keyword evidence="8" id="KW-0902">Two-component regulatory system</keyword>
<dbReference type="SUPFAM" id="SSF55874">
    <property type="entry name" value="ATPase domain of HSP90 chaperone/DNA topoisomerase II/histidine kinase"/>
    <property type="match status" value="1"/>
</dbReference>
<proteinExistence type="predicted"/>
<evidence type="ECO:0000259" key="12">
    <source>
        <dbReference type="PROSITE" id="PS50110"/>
    </source>
</evidence>
<evidence type="ECO:0000256" key="5">
    <source>
        <dbReference type="ARBA" id="ARBA00022741"/>
    </source>
</evidence>
<dbReference type="SUPFAM" id="SSF55781">
    <property type="entry name" value="GAF domain-like"/>
    <property type="match status" value="1"/>
</dbReference>
<dbReference type="SMART" id="SM00388">
    <property type="entry name" value="HisKA"/>
    <property type="match status" value="1"/>
</dbReference>
<dbReference type="PROSITE" id="PS50109">
    <property type="entry name" value="HIS_KIN"/>
    <property type="match status" value="1"/>
</dbReference>
<accession>A0A538TY43</accession>
<dbReference type="GO" id="GO:0005524">
    <property type="term" value="F:ATP binding"/>
    <property type="evidence" value="ECO:0007669"/>
    <property type="project" value="UniProtKB-KW"/>
</dbReference>
<evidence type="ECO:0000259" key="13">
    <source>
        <dbReference type="PROSITE" id="PS50112"/>
    </source>
</evidence>
<keyword evidence="6" id="KW-0418">Kinase</keyword>
<evidence type="ECO:0000256" key="10">
    <source>
        <dbReference type="SAM" id="Coils"/>
    </source>
</evidence>
<feature type="domain" description="Response regulatory" evidence="12">
    <location>
        <begin position="574"/>
        <end position="688"/>
    </location>
</feature>
<dbReference type="Pfam" id="PF00512">
    <property type="entry name" value="HisKA"/>
    <property type="match status" value="1"/>
</dbReference>
<dbReference type="SUPFAM" id="SSF55785">
    <property type="entry name" value="PYP-like sensor domain (PAS domain)"/>
    <property type="match status" value="1"/>
</dbReference>
<dbReference type="InterPro" id="IPR029016">
    <property type="entry name" value="GAF-like_dom_sf"/>
</dbReference>
<keyword evidence="4" id="KW-0808">Transferase</keyword>
<feature type="coiled-coil region" evidence="10">
    <location>
        <begin position="306"/>
        <end position="333"/>
    </location>
</feature>
<evidence type="ECO:0000256" key="2">
    <source>
        <dbReference type="ARBA" id="ARBA00012438"/>
    </source>
</evidence>
<dbReference type="Pfam" id="PF01590">
    <property type="entry name" value="GAF"/>
    <property type="match status" value="1"/>
</dbReference>
<evidence type="ECO:0000313" key="14">
    <source>
        <dbReference type="EMBL" id="TMQ68511.1"/>
    </source>
</evidence>
<name>A0A538TY43_UNCEI</name>
<feature type="modified residue" description="4-aspartylphosphate" evidence="9">
    <location>
        <position position="623"/>
    </location>
</feature>
<dbReference type="SMART" id="SM00065">
    <property type="entry name" value="GAF"/>
    <property type="match status" value="1"/>
</dbReference>
<dbReference type="InterPro" id="IPR003018">
    <property type="entry name" value="GAF"/>
</dbReference>
<dbReference type="CDD" id="cd00130">
    <property type="entry name" value="PAS"/>
    <property type="match status" value="1"/>
</dbReference>
<dbReference type="InterPro" id="IPR001789">
    <property type="entry name" value="Sig_transdc_resp-reg_receiver"/>
</dbReference>
<evidence type="ECO:0000256" key="3">
    <source>
        <dbReference type="ARBA" id="ARBA00022553"/>
    </source>
</evidence>
<evidence type="ECO:0000256" key="6">
    <source>
        <dbReference type="ARBA" id="ARBA00022777"/>
    </source>
</evidence>
<keyword evidence="5" id="KW-0547">Nucleotide-binding</keyword>
<keyword evidence="10" id="KW-0175">Coiled coil</keyword>
<dbReference type="SMART" id="SM00387">
    <property type="entry name" value="HATPase_c"/>
    <property type="match status" value="1"/>
</dbReference>
<evidence type="ECO:0000256" key="9">
    <source>
        <dbReference type="PROSITE-ProRule" id="PRU00169"/>
    </source>
</evidence>
<dbReference type="PROSITE" id="PS50112">
    <property type="entry name" value="PAS"/>
    <property type="match status" value="1"/>
</dbReference>
<dbReference type="AlphaFoldDB" id="A0A538TY43"/>